<dbReference type="InterPro" id="IPR038282">
    <property type="entry name" value="DUF2267_sf"/>
</dbReference>
<feature type="compositionally biased region" description="Basic and acidic residues" evidence="1">
    <location>
        <begin position="147"/>
        <end position="167"/>
    </location>
</feature>
<evidence type="ECO:0000313" key="3">
    <source>
        <dbReference type="Proteomes" id="UP001319200"/>
    </source>
</evidence>
<dbReference type="EMBL" id="JAHESF010000018">
    <property type="protein sequence ID" value="MBT1698791.1"/>
    <property type="molecule type" value="Genomic_DNA"/>
</dbReference>
<evidence type="ECO:0000256" key="1">
    <source>
        <dbReference type="SAM" id="MobiDB-lite"/>
    </source>
</evidence>
<gene>
    <name evidence="2" type="ORF">KK083_18000</name>
</gene>
<sequence length="167" mass="19102">MVLNFDEYRHKGIKFYKRVARELQTGDLGYADRLVTTLLNVLRERISLEESLEIISFLPMHVKGVYAHGWKLSSLPQRLFNEEDLLTAVRMKYPHTGAQLPADDATLRNNLRSVFRVFHQEAANKGMDLRQKLPPAVQGLCPVPEEAESKKAMVKEEGEMQHPESVS</sequence>
<keyword evidence="3" id="KW-1185">Reference proteome</keyword>
<dbReference type="Pfam" id="PF10025">
    <property type="entry name" value="DUF2267"/>
    <property type="match status" value="1"/>
</dbReference>
<organism evidence="2 3">
    <name type="scientific">Chryseosolibacter histidini</name>
    <dbReference type="NCBI Taxonomy" id="2782349"/>
    <lineage>
        <taxon>Bacteria</taxon>
        <taxon>Pseudomonadati</taxon>
        <taxon>Bacteroidota</taxon>
        <taxon>Cytophagia</taxon>
        <taxon>Cytophagales</taxon>
        <taxon>Chryseotaleaceae</taxon>
        <taxon>Chryseosolibacter</taxon>
    </lineage>
</organism>
<name>A0AAP2DLY2_9BACT</name>
<comment type="caution">
    <text evidence="2">The sequence shown here is derived from an EMBL/GenBank/DDBJ whole genome shotgun (WGS) entry which is preliminary data.</text>
</comment>
<proteinExistence type="predicted"/>
<feature type="region of interest" description="Disordered" evidence="1">
    <location>
        <begin position="145"/>
        <end position="167"/>
    </location>
</feature>
<dbReference type="Gene3D" id="1.10.490.110">
    <property type="entry name" value="Uncharacterized conserved protein DUF2267"/>
    <property type="match status" value="1"/>
</dbReference>
<dbReference type="AlphaFoldDB" id="A0AAP2DLY2"/>
<dbReference type="RefSeq" id="WP_254165599.1">
    <property type="nucleotide sequence ID" value="NZ_JAHESF010000018.1"/>
</dbReference>
<evidence type="ECO:0000313" key="2">
    <source>
        <dbReference type="EMBL" id="MBT1698791.1"/>
    </source>
</evidence>
<dbReference type="Proteomes" id="UP001319200">
    <property type="component" value="Unassembled WGS sequence"/>
</dbReference>
<dbReference type="InterPro" id="IPR018727">
    <property type="entry name" value="DUF2267"/>
</dbReference>
<accession>A0AAP2DLY2</accession>
<reference evidence="2 3" key="1">
    <citation type="submission" date="2021-05" db="EMBL/GenBank/DDBJ databases">
        <title>A Polyphasic approach of four new species of the genus Ohtaekwangia: Ohtaekwangia histidinii sp. nov., Ohtaekwangia cretensis sp. nov., Ohtaekwangia indiensis sp. nov., Ohtaekwangia reichenbachii sp. nov. from diverse environment.</title>
        <authorList>
            <person name="Octaviana S."/>
        </authorList>
    </citation>
    <scope>NUCLEOTIDE SEQUENCE [LARGE SCALE GENOMIC DNA]</scope>
    <source>
        <strain evidence="2 3">PWU4</strain>
    </source>
</reference>
<protein>
    <submittedName>
        <fullName evidence="2">DUF2267 domain-containing protein</fullName>
    </submittedName>
</protein>